<organism evidence="4 5">
    <name type="scientific">Moheibacter stercoris</name>
    <dbReference type="NCBI Taxonomy" id="1628251"/>
    <lineage>
        <taxon>Bacteria</taxon>
        <taxon>Pseudomonadati</taxon>
        <taxon>Bacteroidota</taxon>
        <taxon>Flavobacteriia</taxon>
        <taxon>Flavobacteriales</taxon>
        <taxon>Weeksellaceae</taxon>
        <taxon>Moheibacter</taxon>
    </lineage>
</organism>
<feature type="domain" description="DUF6965" evidence="3">
    <location>
        <begin position="415"/>
        <end position="478"/>
    </location>
</feature>
<comment type="caution">
    <text evidence="4">The sequence shown here is derived from an EMBL/GenBank/DDBJ whole genome shotgun (WGS) entry which is preliminary data.</text>
</comment>
<sequence>MSNFSNFSNQPHRYSLEKGSKKHHCPDCNKKTFVLYIDTETGDYLPEQYGRCDRESKCSYHLNPYLDGYAKAIWEQEQKVTGVTKVTVLKQKYFRTQSKPQPTPEPVFFDFDTFKQTLQPERYEKNTFIQNLFYRVQFPFEVDEVTKVIQLYRLGTVANGYRAGANTFPFIDTKGNVRAVQVKQFDEQNHTTGTDFLHSIIEKHHTRNNKPLPEWLEAYIKQDKRITCLFGEHLLSKYPNNPVALVEAPKTAVYGTLYFGLPETPESLIWLAVYNKSSFSFDKLKALQGRFVYVFPDLSKDGNTFKEWETKAKEYESRLPGTRFIFSDLLERKATPQQREQGADIADVLILRDWRDFRKQPIQKQPPQLEPEKVTKVTKVTHQQNIIFSHVEPLPKVEVFQPKPIREKPESWSNDIAELESYFAGIELPTQPVKLNRCSTITDCSLFIESHFAAVKANNGKRTFLPHLNRLQELKQTLTINSN</sequence>
<evidence type="ECO:0000313" key="5">
    <source>
        <dbReference type="Proteomes" id="UP001549146"/>
    </source>
</evidence>
<feature type="domain" description="DUF6371" evidence="1">
    <location>
        <begin position="126"/>
        <end position="298"/>
    </location>
</feature>
<dbReference type="RefSeq" id="WP_354506020.1">
    <property type="nucleotide sequence ID" value="NZ_JBEPMO010000001.1"/>
</dbReference>
<evidence type="ECO:0000259" key="3">
    <source>
        <dbReference type="Pfam" id="PF22292"/>
    </source>
</evidence>
<protein>
    <recommendedName>
        <fullName evidence="6">Toprim-like</fullName>
    </recommendedName>
</protein>
<evidence type="ECO:0008006" key="6">
    <source>
        <dbReference type="Google" id="ProtNLM"/>
    </source>
</evidence>
<evidence type="ECO:0000259" key="1">
    <source>
        <dbReference type="Pfam" id="PF19898"/>
    </source>
</evidence>
<dbReference type="Pfam" id="PF21957">
    <property type="entry name" value="Zn_ribbon_16"/>
    <property type="match status" value="1"/>
</dbReference>
<feature type="domain" description="Zinc beta-ribbon finger putative" evidence="2">
    <location>
        <begin position="12"/>
        <end position="65"/>
    </location>
</feature>
<proteinExistence type="predicted"/>
<dbReference type="InterPro" id="IPR047731">
    <property type="entry name" value="Zinc_ribbon_put"/>
</dbReference>
<dbReference type="EMBL" id="JBEPMO010000001">
    <property type="protein sequence ID" value="MET3730704.1"/>
    <property type="molecule type" value="Genomic_DNA"/>
</dbReference>
<keyword evidence="5" id="KW-1185">Reference proteome</keyword>
<dbReference type="Proteomes" id="UP001549146">
    <property type="component" value="Unassembled WGS sequence"/>
</dbReference>
<dbReference type="InterPro" id="IPR054238">
    <property type="entry name" value="DUF6965"/>
</dbReference>
<dbReference type="InterPro" id="IPR045951">
    <property type="entry name" value="DUF6371"/>
</dbReference>
<dbReference type="NCBIfam" id="NF040506">
    <property type="entry name" value="PG0870_Nterm"/>
    <property type="match status" value="1"/>
</dbReference>
<gene>
    <name evidence="4" type="ORF">ABID46_000256</name>
</gene>
<name>A0ABV2LRJ8_9FLAO</name>
<evidence type="ECO:0000259" key="2">
    <source>
        <dbReference type="Pfam" id="PF21957"/>
    </source>
</evidence>
<dbReference type="Pfam" id="PF19898">
    <property type="entry name" value="DUF6371"/>
    <property type="match status" value="1"/>
</dbReference>
<evidence type="ECO:0000313" key="4">
    <source>
        <dbReference type="EMBL" id="MET3730704.1"/>
    </source>
</evidence>
<accession>A0ABV2LRJ8</accession>
<reference evidence="4 5" key="1">
    <citation type="submission" date="2024-06" db="EMBL/GenBank/DDBJ databases">
        <title>Genomic Encyclopedia of Type Strains, Phase IV (KMG-IV): sequencing the most valuable type-strain genomes for metagenomic binning, comparative biology and taxonomic classification.</title>
        <authorList>
            <person name="Goeker M."/>
        </authorList>
    </citation>
    <scope>NUCLEOTIDE SEQUENCE [LARGE SCALE GENOMIC DNA]</scope>
    <source>
        <strain evidence="4 5">DSM 29388</strain>
    </source>
</reference>
<dbReference type="Pfam" id="PF22292">
    <property type="entry name" value="DUF6965"/>
    <property type="match status" value="1"/>
</dbReference>